<dbReference type="Gene3D" id="3.50.50.60">
    <property type="entry name" value="FAD/NAD(P)-binding domain"/>
    <property type="match status" value="1"/>
</dbReference>
<keyword evidence="4" id="KW-1185">Reference proteome</keyword>
<gene>
    <name evidence="3" type="ORF">M408DRAFT_30158</name>
</gene>
<accession>A0A0C3A7V2</accession>
<evidence type="ECO:0000256" key="1">
    <source>
        <dbReference type="SAM" id="MobiDB-lite"/>
    </source>
</evidence>
<dbReference type="PANTHER" id="PTHR10742:SF410">
    <property type="entry name" value="LYSINE-SPECIFIC HISTONE DEMETHYLASE 2"/>
    <property type="match status" value="1"/>
</dbReference>
<organism evidence="3 4">
    <name type="scientific">Serendipita vermifera MAFF 305830</name>
    <dbReference type="NCBI Taxonomy" id="933852"/>
    <lineage>
        <taxon>Eukaryota</taxon>
        <taxon>Fungi</taxon>
        <taxon>Dikarya</taxon>
        <taxon>Basidiomycota</taxon>
        <taxon>Agaricomycotina</taxon>
        <taxon>Agaricomycetes</taxon>
        <taxon>Sebacinales</taxon>
        <taxon>Serendipitaceae</taxon>
        <taxon>Serendipita</taxon>
    </lineage>
</organism>
<dbReference type="AlphaFoldDB" id="A0A0C3A7V2"/>
<dbReference type="InterPro" id="IPR002937">
    <property type="entry name" value="Amino_oxidase"/>
</dbReference>
<feature type="region of interest" description="Disordered" evidence="1">
    <location>
        <begin position="138"/>
        <end position="162"/>
    </location>
</feature>
<dbReference type="SUPFAM" id="SSF54373">
    <property type="entry name" value="FAD-linked reductases, C-terminal domain"/>
    <property type="match status" value="1"/>
</dbReference>
<reference evidence="4" key="2">
    <citation type="submission" date="2015-01" db="EMBL/GenBank/DDBJ databases">
        <title>Evolutionary Origins and Diversification of the Mycorrhizal Mutualists.</title>
        <authorList>
            <consortium name="DOE Joint Genome Institute"/>
            <consortium name="Mycorrhizal Genomics Consortium"/>
            <person name="Kohler A."/>
            <person name="Kuo A."/>
            <person name="Nagy L.G."/>
            <person name="Floudas D."/>
            <person name="Copeland A."/>
            <person name="Barry K.W."/>
            <person name="Cichocki N."/>
            <person name="Veneault-Fourrey C."/>
            <person name="LaButti K."/>
            <person name="Lindquist E.A."/>
            <person name="Lipzen A."/>
            <person name="Lundell T."/>
            <person name="Morin E."/>
            <person name="Murat C."/>
            <person name="Riley R."/>
            <person name="Ohm R."/>
            <person name="Sun H."/>
            <person name="Tunlid A."/>
            <person name="Henrissat B."/>
            <person name="Grigoriev I.V."/>
            <person name="Hibbett D.S."/>
            <person name="Martin F."/>
        </authorList>
    </citation>
    <scope>NUCLEOTIDE SEQUENCE [LARGE SCALE GENOMIC DNA]</scope>
    <source>
        <strain evidence="4">MAFF 305830</strain>
    </source>
</reference>
<sequence length="478" mass="52518">MATNTSTGNKQYDVTVVGEGMNGLSATYRIFTQQVSTKVCTVEARGRVGGRIWSIAIDLGARKPFDTPREAIGLPRQAHCEPYRTQFCDARVYGVGKLVPPEQTGELAGRVFGTIFSWLPVFHQGDDDSTTAVPETMSGKDGILAEGSPIYDGEPKPTDGAATDEHLRTALMLSRSFQGWTGVPIDYISLKWWGFNQYTGGDGILTRGYGEMVDWLEAEIERLGGVFRLKAPVAAVEPVEGEEEEEISVKISTRWVEDIPEVMHAELLSNFHAPYTLLTLPLGVLKYAPPTFTPLLSIRRQQALQRLCMGLLDKIVLVYEKAWWADTQSSSAMINILIPSEDDLTRLLGPTGGYVPSHGTAKGAFPCRTPEWLEQNPQTLMAFDLHAQYVAETCTDAPTTEWVTGVVQQWLGGLMKKAANGSGNMEADGQIPRPVEVLRTAWRKDEHAFGSYAYIPVGSENEGIAASPLDQVELTRTM</sequence>
<dbReference type="Gene3D" id="3.90.660.10">
    <property type="match status" value="1"/>
</dbReference>
<proteinExistence type="predicted"/>
<dbReference type="STRING" id="933852.A0A0C3A7V2"/>
<feature type="domain" description="Amine oxidase" evidence="2">
    <location>
        <begin position="193"/>
        <end position="462"/>
    </location>
</feature>
<dbReference type="OrthoDB" id="5046242at2759"/>
<evidence type="ECO:0000259" key="2">
    <source>
        <dbReference type="Pfam" id="PF01593"/>
    </source>
</evidence>
<dbReference type="InterPro" id="IPR036188">
    <property type="entry name" value="FAD/NAD-bd_sf"/>
</dbReference>
<dbReference type="Proteomes" id="UP000054097">
    <property type="component" value="Unassembled WGS sequence"/>
</dbReference>
<reference evidence="3 4" key="1">
    <citation type="submission" date="2014-04" db="EMBL/GenBank/DDBJ databases">
        <authorList>
            <consortium name="DOE Joint Genome Institute"/>
            <person name="Kuo A."/>
            <person name="Zuccaro A."/>
            <person name="Kohler A."/>
            <person name="Nagy L.G."/>
            <person name="Floudas D."/>
            <person name="Copeland A."/>
            <person name="Barry K.W."/>
            <person name="Cichocki N."/>
            <person name="Veneault-Fourrey C."/>
            <person name="LaButti K."/>
            <person name="Lindquist E.A."/>
            <person name="Lipzen A."/>
            <person name="Lundell T."/>
            <person name="Morin E."/>
            <person name="Murat C."/>
            <person name="Sun H."/>
            <person name="Tunlid A."/>
            <person name="Henrissat B."/>
            <person name="Grigoriev I.V."/>
            <person name="Hibbett D.S."/>
            <person name="Martin F."/>
            <person name="Nordberg H.P."/>
            <person name="Cantor M.N."/>
            <person name="Hua S.X."/>
        </authorList>
    </citation>
    <scope>NUCLEOTIDE SEQUENCE [LARGE SCALE GENOMIC DNA]</scope>
    <source>
        <strain evidence="3 4">MAFF 305830</strain>
    </source>
</reference>
<name>A0A0C3A7V2_SERVB</name>
<dbReference type="Pfam" id="PF01593">
    <property type="entry name" value="Amino_oxidase"/>
    <property type="match status" value="1"/>
</dbReference>
<feature type="compositionally biased region" description="Basic and acidic residues" evidence="1">
    <location>
        <begin position="153"/>
        <end position="162"/>
    </location>
</feature>
<dbReference type="HOGENOM" id="CLU_004498_7_0_1"/>
<protein>
    <recommendedName>
        <fullName evidence="2">Amine oxidase domain-containing protein</fullName>
    </recommendedName>
</protein>
<dbReference type="PANTHER" id="PTHR10742">
    <property type="entry name" value="FLAVIN MONOAMINE OXIDASE"/>
    <property type="match status" value="1"/>
</dbReference>
<dbReference type="EMBL" id="KN824413">
    <property type="protein sequence ID" value="KIM20700.1"/>
    <property type="molecule type" value="Genomic_DNA"/>
</dbReference>
<dbReference type="SUPFAM" id="SSF51905">
    <property type="entry name" value="FAD/NAD(P)-binding domain"/>
    <property type="match status" value="1"/>
</dbReference>
<dbReference type="GO" id="GO:0016491">
    <property type="term" value="F:oxidoreductase activity"/>
    <property type="evidence" value="ECO:0007669"/>
    <property type="project" value="InterPro"/>
</dbReference>
<dbReference type="InterPro" id="IPR050281">
    <property type="entry name" value="Flavin_monoamine_oxidase"/>
</dbReference>
<evidence type="ECO:0000313" key="4">
    <source>
        <dbReference type="Proteomes" id="UP000054097"/>
    </source>
</evidence>
<evidence type="ECO:0000313" key="3">
    <source>
        <dbReference type="EMBL" id="KIM20700.1"/>
    </source>
</evidence>